<keyword evidence="7" id="KW-0472">Membrane</keyword>
<evidence type="ECO:0000256" key="1">
    <source>
        <dbReference type="ARBA" id="ARBA00022448"/>
    </source>
</evidence>
<dbReference type="Pfam" id="PF00037">
    <property type="entry name" value="Fer4"/>
    <property type="match status" value="1"/>
</dbReference>
<dbReference type="Gene3D" id="3.30.70.20">
    <property type="match status" value="1"/>
</dbReference>
<feature type="transmembrane region" description="Helical" evidence="7">
    <location>
        <begin position="115"/>
        <end position="135"/>
    </location>
</feature>
<keyword evidence="5" id="KW-0408">Iron</keyword>
<dbReference type="InterPro" id="IPR017896">
    <property type="entry name" value="4Fe4S_Fe-S-bd"/>
</dbReference>
<keyword evidence="3" id="KW-0479">Metal-binding</keyword>
<keyword evidence="7" id="KW-1133">Transmembrane helix</keyword>
<keyword evidence="7" id="KW-0812">Transmembrane</keyword>
<evidence type="ECO:0000256" key="6">
    <source>
        <dbReference type="ARBA" id="ARBA00023014"/>
    </source>
</evidence>
<evidence type="ECO:0000313" key="10">
    <source>
        <dbReference type="Proteomes" id="UP000178086"/>
    </source>
</evidence>
<keyword evidence="1" id="KW-0813">Transport</keyword>
<evidence type="ECO:0000256" key="5">
    <source>
        <dbReference type="ARBA" id="ARBA00023004"/>
    </source>
</evidence>
<evidence type="ECO:0000256" key="7">
    <source>
        <dbReference type="SAM" id="Phobius"/>
    </source>
</evidence>
<dbReference type="SUPFAM" id="SSF54862">
    <property type="entry name" value="4Fe-4S ferredoxins"/>
    <property type="match status" value="1"/>
</dbReference>
<accession>A0A1F2UQ64</accession>
<dbReference type="GO" id="GO:0051539">
    <property type="term" value="F:4 iron, 4 sulfur cluster binding"/>
    <property type="evidence" value="ECO:0007669"/>
    <property type="project" value="UniProtKB-KW"/>
</dbReference>
<gene>
    <name evidence="9" type="ORF">A2074_07490</name>
</gene>
<dbReference type="GO" id="GO:0005886">
    <property type="term" value="C:plasma membrane"/>
    <property type="evidence" value="ECO:0007669"/>
    <property type="project" value="TreeGrafter"/>
</dbReference>
<proteinExistence type="predicted"/>
<evidence type="ECO:0000256" key="4">
    <source>
        <dbReference type="ARBA" id="ARBA00022982"/>
    </source>
</evidence>
<evidence type="ECO:0000313" key="9">
    <source>
        <dbReference type="EMBL" id="OFW35077.1"/>
    </source>
</evidence>
<dbReference type="PROSITE" id="PS00198">
    <property type="entry name" value="4FE4S_FER_1"/>
    <property type="match status" value="1"/>
</dbReference>
<evidence type="ECO:0000256" key="2">
    <source>
        <dbReference type="ARBA" id="ARBA00022485"/>
    </source>
</evidence>
<feature type="transmembrane region" description="Helical" evidence="7">
    <location>
        <begin position="89"/>
        <end position="109"/>
    </location>
</feature>
<dbReference type="PANTHER" id="PTHR30176:SF3">
    <property type="entry name" value="FERREDOXIN-TYPE PROTEIN NAPH"/>
    <property type="match status" value="1"/>
</dbReference>
<name>A0A1F2UQ64_9ACTN</name>
<dbReference type="PANTHER" id="PTHR30176">
    <property type="entry name" value="FERREDOXIN-TYPE PROTEIN NAPH"/>
    <property type="match status" value="1"/>
</dbReference>
<feature type="domain" description="4Fe-4S ferredoxin-type" evidence="8">
    <location>
        <begin position="156"/>
        <end position="185"/>
    </location>
</feature>
<feature type="transmembrane region" description="Helical" evidence="7">
    <location>
        <begin position="32"/>
        <end position="49"/>
    </location>
</feature>
<keyword evidence="2" id="KW-0004">4Fe-4S</keyword>
<dbReference type="InterPro" id="IPR051684">
    <property type="entry name" value="Electron_Trans/Redox"/>
</dbReference>
<feature type="domain" description="4Fe-4S ferredoxin-type" evidence="8">
    <location>
        <begin position="186"/>
        <end position="214"/>
    </location>
</feature>
<keyword evidence="6" id="KW-0411">Iron-sulfur</keyword>
<feature type="transmembrane region" description="Helical" evidence="7">
    <location>
        <begin position="7"/>
        <end position="26"/>
    </location>
</feature>
<dbReference type="Proteomes" id="UP000178086">
    <property type="component" value="Unassembled WGS sequence"/>
</dbReference>
<evidence type="ECO:0000259" key="8">
    <source>
        <dbReference type="PROSITE" id="PS51379"/>
    </source>
</evidence>
<protein>
    <recommendedName>
        <fullName evidence="8">4Fe-4S ferredoxin-type domain-containing protein</fullName>
    </recommendedName>
</protein>
<keyword evidence="4" id="KW-0249">Electron transport</keyword>
<dbReference type="EMBL" id="MELI01000024">
    <property type="protein sequence ID" value="OFW35077.1"/>
    <property type="molecule type" value="Genomic_DNA"/>
</dbReference>
<dbReference type="PROSITE" id="PS51379">
    <property type="entry name" value="4FE4S_FER_2"/>
    <property type="match status" value="2"/>
</dbReference>
<evidence type="ECO:0000256" key="3">
    <source>
        <dbReference type="ARBA" id="ARBA00022723"/>
    </source>
</evidence>
<organism evidence="9 10">
    <name type="scientific">Candidatus Aquicultor primus</name>
    <dbReference type="NCBI Taxonomy" id="1797195"/>
    <lineage>
        <taxon>Bacteria</taxon>
        <taxon>Bacillati</taxon>
        <taxon>Actinomycetota</taxon>
        <taxon>Candidatus Aquicultoria</taxon>
        <taxon>Candidatus Aquicultorales</taxon>
        <taxon>Candidatus Aquicultoraceae</taxon>
        <taxon>Candidatus Aquicultor</taxon>
    </lineage>
</organism>
<dbReference type="InterPro" id="IPR017900">
    <property type="entry name" value="4Fe4S_Fe_S_CS"/>
</dbReference>
<reference evidence="9 10" key="1">
    <citation type="journal article" date="2016" name="Nat. Commun.">
        <title>Thousands of microbial genomes shed light on interconnected biogeochemical processes in an aquifer system.</title>
        <authorList>
            <person name="Anantharaman K."/>
            <person name="Brown C.T."/>
            <person name="Hug L.A."/>
            <person name="Sharon I."/>
            <person name="Castelle C.J."/>
            <person name="Probst A.J."/>
            <person name="Thomas B.C."/>
            <person name="Singh A."/>
            <person name="Wilkins M.J."/>
            <person name="Karaoz U."/>
            <person name="Brodie E.L."/>
            <person name="Williams K.H."/>
            <person name="Hubbard S.S."/>
            <person name="Banfield J.F."/>
        </authorList>
    </citation>
    <scope>NUCLEOTIDE SEQUENCE [LARGE SCALE GENOMIC DNA]</scope>
</reference>
<dbReference type="GO" id="GO:0046872">
    <property type="term" value="F:metal ion binding"/>
    <property type="evidence" value="ECO:0007669"/>
    <property type="project" value="UniProtKB-KW"/>
</dbReference>
<dbReference type="AlphaFoldDB" id="A0A1F2UQ64"/>
<sequence>MINALYSYRQFILSIAFVMLLIGGWFYPPLGYFMVFCMFAAIAIGAVKGRKWCDWYCPRGSFYDAVLRRFSRNIAVPALFRHPLFRAGWLGLLMYMVISKLIPVWGNVYLMGKPFVLILTVTTGVGLLFGAVYQYRIWCMFCPMGTMANLLGRGKQQIAIDGDMCTDCETCAEVCRMQIKPFGYKEAGLVNHGDCLKCQQCIEECPTGALSDTF</sequence>
<comment type="caution">
    <text evidence="9">The sequence shown here is derived from an EMBL/GenBank/DDBJ whole genome shotgun (WGS) entry which is preliminary data.</text>
</comment>
<dbReference type="Pfam" id="PF12801">
    <property type="entry name" value="Fer4_5"/>
    <property type="match status" value="2"/>
</dbReference>